<evidence type="ECO:0000256" key="1">
    <source>
        <dbReference type="SAM" id="MobiDB-lite"/>
    </source>
</evidence>
<organism evidence="2 3">
    <name type="scientific">Vigna angularis var. angularis</name>
    <dbReference type="NCBI Taxonomy" id="157739"/>
    <lineage>
        <taxon>Eukaryota</taxon>
        <taxon>Viridiplantae</taxon>
        <taxon>Streptophyta</taxon>
        <taxon>Embryophyta</taxon>
        <taxon>Tracheophyta</taxon>
        <taxon>Spermatophyta</taxon>
        <taxon>Magnoliopsida</taxon>
        <taxon>eudicotyledons</taxon>
        <taxon>Gunneridae</taxon>
        <taxon>Pentapetalae</taxon>
        <taxon>rosids</taxon>
        <taxon>fabids</taxon>
        <taxon>Fabales</taxon>
        <taxon>Fabaceae</taxon>
        <taxon>Papilionoideae</taxon>
        <taxon>50 kb inversion clade</taxon>
        <taxon>NPAAA clade</taxon>
        <taxon>indigoferoid/millettioid clade</taxon>
        <taxon>Phaseoleae</taxon>
        <taxon>Vigna</taxon>
    </lineage>
</organism>
<dbReference type="AlphaFoldDB" id="A0A0S3SRE4"/>
<evidence type="ECO:0000313" key="3">
    <source>
        <dbReference type="Proteomes" id="UP000291084"/>
    </source>
</evidence>
<name>A0A0S3SRE4_PHAAN</name>
<feature type="compositionally biased region" description="Basic and acidic residues" evidence="1">
    <location>
        <begin position="121"/>
        <end position="133"/>
    </location>
</feature>
<evidence type="ECO:0000313" key="2">
    <source>
        <dbReference type="EMBL" id="BAT95400.1"/>
    </source>
</evidence>
<reference evidence="2 3" key="1">
    <citation type="journal article" date="2015" name="Sci. Rep.">
        <title>The power of single molecule real-time sequencing technology in the de novo assembly of a eukaryotic genome.</title>
        <authorList>
            <person name="Sakai H."/>
            <person name="Naito K."/>
            <person name="Ogiso-Tanaka E."/>
            <person name="Takahashi Y."/>
            <person name="Iseki K."/>
            <person name="Muto C."/>
            <person name="Satou K."/>
            <person name="Teruya K."/>
            <person name="Shiroma A."/>
            <person name="Shimoji M."/>
            <person name="Hirano T."/>
            <person name="Itoh T."/>
            <person name="Kaga A."/>
            <person name="Tomooka N."/>
        </authorList>
    </citation>
    <scope>NUCLEOTIDE SEQUENCE [LARGE SCALE GENOMIC DNA]</scope>
    <source>
        <strain evidence="3">cv. Shumari</strain>
    </source>
</reference>
<sequence>MAVHGIFIQEIKTPKTTKTTLLRPSPEISYTVRKRGTYNAVLNNSGAAGDGVACMEHDGVGVGANGTSDIGWATFHRLVPVIKENEKGKENAFCEFLLFYDEEKKMEVEDDSYRGTCENDPMMRREEGRDERKKKSAFVSVA</sequence>
<keyword evidence="3" id="KW-1185">Reference proteome</keyword>
<proteinExistence type="predicted"/>
<protein>
    <submittedName>
        <fullName evidence="2">Uncharacterized protein</fullName>
    </submittedName>
</protein>
<dbReference type="EMBL" id="AP015041">
    <property type="protein sequence ID" value="BAT95400.1"/>
    <property type="molecule type" value="Genomic_DNA"/>
</dbReference>
<gene>
    <name evidence="2" type="primary">Vigan.08G211300</name>
    <name evidence="2" type="ORF">VIGAN_08211300</name>
</gene>
<accession>A0A0S3SRE4</accession>
<feature type="region of interest" description="Disordered" evidence="1">
    <location>
        <begin position="110"/>
        <end position="142"/>
    </location>
</feature>
<dbReference type="Proteomes" id="UP000291084">
    <property type="component" value="Chromosome 8"/>
</dbReference>